<dbReference type="VEuPathDB" id="VectorBase:AGAMI1_008876"/>
<dbReference type="PhylomeDB" id="Q7Q8B5"/>
<dbReference type="KEGG" id="aga:1275555"/>
<organism evidence="11">
    <name type="scientific">Anopheles gambiae</name>
    <name type="common">African malaria mosquito</name>
    <dbReference type="NCBI Taxonomy" id="7165"/>
    <lineage>
        <taxon>Eukaryota</taxon>
        <taxon>Metazoa</taxon>
        <taxon>Ecdysozoa</taxon>
        <taxon>Arthropoda</taxon>
        <taxon>Hexapoda</taxon>
        <taxon>Insecta</taxon>
        <taxon>Pterygota</taxon>
        <taxon>Neoptera</taxon>
        <taxon>Endopterygota</taxon>
        <taxon>Diptera</taxon>
        <taxon>Nematocera</taxon>
        <taxon>Culicoidea</taxon>
        <taxon>Culicidae</taxon>
        <taxon>Anophelinae</taxon>
        <taxon>Anopheles</taxon>
    </lineage>
</organism>
<evidence type="ECO:0000256" key="7">
    <source>
        <dbReference type="ARBA" id="ARBA00023306"/>
    </source>
</evidence>
<comment type="caution">
    <text evidence="11">The sequence shown here is derived from an EMBL/GenBank/DDBJ whole genome shotgun (WGS) entry which is preliminary data.</text>
</comment>
<comment type="function">
    <text evidence="9">Essential component of the mitotic checkpoint, which prevents cells from prematurely exiting mitosis. Required for the assembly of the dynein-dynactin and MAD1-MAD2 complexes onto kinetochores. Its function related to the spindle assembly machinery is proposed to depend on its association in the mitotic RZZ complex.</text>
</comment>
<name>Q7Q8B5_ANOGA</name>
<feature type="region of interest" description="Disordered" evidence="10">
    <location>
        <begin position="456"/>
        <end position="475"/>
    </location>
</feature>
<keyword evidence="8 9" id="KW-0137">Centromere</keyword>
<dbReference type="ExpressionAtlas" id="Q7Q8B5">
    <property type="expression patterns" value="differential"/>
</dbReference>
<dbReference type="STRING" id="7165.Q7Q8B5"/>
<evidence type="ECO:0000256" key="1">
    <source>
        <dbReference type="ARBA" id="ARBA00004629"/>
    </source>
</evidence>
<keyword evidence="3 9" id="KW-0158">Chromosome</keyword>
<evidence type="ECO:0000256" key="10">
    <source>
        <dbReference type="SAM" id="MobiDB-lite"/>
    </source>
</evidence>
<feature type="region of interest" description="Disordered" evidence="10">
    <location>
        <begin position="58"/>
        <end position="79"/>
    </location>
</feature>
<dbReference type="GO" id="GO:0051301">
    <property type="term" value="P:cell division"/>
    <property type="evidence" value="ECO:0007669"/>
    <property type="project" value="UniProtKB-UniRule"/>
</dbReference>
<accession>Q7Q8B5</accession>
<comment type="subcellular location">
    <subcellularLocation>
        <location evidence="1 9">Chromosome</location>
        <location evidence="1 9">Centromere</location>
        <location evidence="1 9">Kinetochore</location>
    </subcellularLocation>
</comment>
<dbReference type="GO" id="GO:0007094">
    <property type="term" value="P:mitotic spindle assembly checkpoint signaling"/>
    <property type="evidence" value="ECO:0007669"/>
    <property type="project" value="UniProtKB-UniRule"/>
</dbReference>
<dbReference type="HOGENOM" id="CLU_029219_0_0_1"/>
<evidence type="ECO:0000256" key="5">
    <source>
        <dbReference type="ARBA" id="ARBA00022776"/>
    </source>
</evidence>
<comment type="similarity">
    <text evidence="2 9">Belongs to the ZWILCH family.</text>
</comment>
<evidence type="ECO:0000313" key="11">
    <source>
        <dbReference type="EMBL" id="EAA10163.4"/>
    </source>
</evidence>
<dbReference type="Pfam" id="PF09817">
    <property type="entry name" value="Zwilch"/>
    <property type="match status" value="1"/>
</dbReference>
<feature type="compositionally biased region" description="Polar residues" evidence="10">
    <location>
        <begin position="65"/>
        <end position="77"/>
    </location>
</feature>
<sequence length="638" mass="73430">KAKMSDLANVYQLFRSKFEDNDFQYYYPPSYIRSLTECDDKIIFAFRKVQNHILSSEMDAVRPKQSPNSNGSASLDLTGSPLRDVSFEQFEEMNLSKEYHESSVQNLWTIDEETYAPLSTEKARSLLQAFISLECRIGRGSIWVLCCGTDSEQKVLLQLSVNAASNNQRHFTRGVVRFSGVQPSNSITLGQLIDIHRQRAGEGMKFSPKIQIQQWCKLHAQITLRLSWNAMGEGSTFAVERNARVRLSQEFPVNNGAFSRSSPAEYFWQQLQRLAMMRERIMDIRANRESGYARNDVCGEAEMDLEYIKQKVNNILSSFLEVEPVTYNSSTIIDMVSLVQKRKLTDVMERLYDALTLCSSYEDLKAAIDYIFHLSTHSNIVNVPTNGTRFSQLILAMIQDRLAIPLLTGSEPYELLLECGFSKLMNDYRTIFTEAGIYELEFEKLFQPQVTNTRKSRYATGNGPQLDAHHGAPSKRSATQLFQSAAGEERVREKSILLSNFDEDEVKLRLNRLAQVHLLLEHLLLLESAVNVPSIYGRVCELYLGRAPYSYGEVYNRRTDLLEFELDEFMLLRKADHVLPCARRVTMSSANMLQKLETVFYQNVKPILPGRFYPQFECKELDSKHEFWCYEYDRIESL</sequence>
<dbReference type="eggNOG" id="KOG4803">
    <property type="taxonomic scope" value="Eukaryota"/>
</dbReference>
<evidence type="ECO:0000256" key="3">
    <source>
        <dbReference type="ARBA" id="ARBA00022454"/>
    </source>
</evidence>
<evidence type="ECO:0000256" key="8">
    <source>
        <dbReference type="ARBA" id="ARBA00023328"/>
    </source>
</evidence>
<dbReference type="EMBL" id="AAAB01008944">
    <property type="protein sequence ID" value="EAA10163.4"/>
    <property type="molecule type" value="Genomic_DNA"/>
</dbReference>
<reference evidence="11" key="3">
    <citation type="journal article" date="2004" name="Trends Parasitol.">
        <title>The Anopheles gambiae genome: an update.</title>
        <authorList>
            <person name="Mongin E."/>
            <person name="Louis C."/>
            <person name="Holt R.A."/>
            <person name="Birney E."/>
            <person name="Collins F.H."/>
        </authorList>
    </citation>
    <scope>NUCLEOTIDE SEQUENCE</scope>
    <source>
        <strain evidence="11">PEST</strain>
    </source>
</reference>
<feature type="non-terminal residue" evidence="11">
    <location>
        <position position="1"/>
    </location>
</feature>
<keyword evidence="4 9" id="KW-0132">Cell division</keyword>
<dbReference type="FunCoup" id="Q7Q8B5">
    <property type="interactions" value="60"/>
</dbReference>
<evidence type="ECO:0000256" key="4">
    <source>
        <dbReference type="ARBA" id="ARBA00022618"/>
    </source>
</evidence>
<reference evidence="11" key="1">
    <citation type="journal article" date="2002" name="Science">
        <title>The genome sequence of the malaria mosquito Anopheles gambiae.</title>
        <authorList>
            <person name="Holt R.A."/>
            <person name="Subramanian G.M."/>
            <person name="Halpern A."/>
            <person name="Sutton G.G."/>
            <person name="Charlab R."/>
            <person name="Nusskern D.R."/>
            <person name="Wincker P."/>
            <person name="Clark A.G."/>
            <person name="Ribeiro J.M."/>
            <person name="Wides R."/>
            <person name="Salzberg S.L."/>
            <person name="Loftus B."/>
            <person name="Yandell M."/>
            <person name="Majoros W.H."/>
            <person name="Rusch D.B."/>
            <person name="Lai Z."/>
            <person name="Kraft C.L."/>
            <person name="Abril J.F."/>
            <person name="Anthouard V."/>
            <person name="Arensburger P."/>
            <person name="Atkinson P.W."/>
            <person name="Baden H."/>
            <person name="de Berardinis V."/>
            <person name="Baldwin D."/>
            <person name="Benes V."/>
            <person name="Biedler J."/>
            <person name="Blass C."/>
            <person name="Bolanos R."/>
            <person name="Boscus D."/>
            <person name="Barnstead M."/>
            <person name="Cai S."/>
            <person name="Center A."/>
            <person name="Chaturverdi K."/>
            <person name="Christophides G.K."/>
            <person name="Chrystal M.A."/>
            <person name="Clamp M."/>
            <person name="Cravchik A."/>
            <person name="Curwen V."/>
            <person name="Dana A."/>
            <person name="Delcher A."/>
            <person name="Dew I."/>
            <person name="Evans C.A."/>
            <person name="Flanigan M."/>
            <person name="Grundschober-Freimoser A."/>
            <person name="Friedli L."/>
            <person name="Gu Z."/>
            <person name="Guan P."/>
            <person name="Guigo R."/>
            <person name="Hillenmeyer M.E."/>
            <person name="Hladun S.L."/>
            <person name="Hogan J.R."/>
            <person name="Hong Y.S."/>
            <person name="Hoover J."/>
            <person name="Jaillon O."/>
            <person name="Ke Z."/>
            <person name="Kodira C."/>
            <person name="Kokoza E."/>
            <person name="Koutsos A."/>
            <person name="Letunic I."/>
            <person name="Levitsky A."/>
            <person name="Liang Y."/>
            <person name="Lin J.J."/>
            <person name="Lobo N.F."/>
            <person name="Lopez J.R."/>
            <person name="Malek J.A."/>
            <person name="McIntosh T.C."/>
            <person name="Meister S."/>
            <person name="Miller J."/>
            <person name="Mobarry C."/>
            <person name="Mongin E."/>
            <person name="Murphy S.D."/>
            <person name="O'Brochta D.A."/>
            <person name="Pfannkoch C."/>
            <person name="Qi R."/>
            <person name="Regier M.A."/>
            <person name="Remington K."/>
            <person name="Shao H."/>
            <person name="Sharakhova M.V."/>
            <person name="Sitter C.D."/>
            <person name="Shetty J."/>
            <person name="Smith T.J."/>
            <person name="Strong R."/>
            <person name="Sun J."/>
            <person name="Thomasova D."/>
            <person name="Ton L.Q."/>
            <person name="Topalis P."/>
            <person name="Tu Z."/>
            <person name="Unger M.F."/>
            <person name="Walenz B."/>
            <person name="Wang A."/>
            <person name="Wang J."/>
            <person name="Wang M."/>
            <person name="Wang X."/>
            <person name="Woodford K.J."/>
            <person name="Wortman J.R."/>
            <person name="Wu M."/>
            <person name="Yao A."/>
            <person name="Zdobnov E.M."/>
            <person name="Zhang H."/>
            <person name="Zhao Q."/>
            <person name="Zhao S."/>
            <person name="Zhu S.C."/>
            <person name="Zhimulev I."/>
            <person name="Coluzzi M."/>
            <person name="della Torre A."/>
            <person name="Roth C.W."/>
            <person name="Louis C."/>
            <person name="Kalush F."/>
            <person name="Mural R.J."/>
            <person name="Myers E.W."/>
            <person name="Adams M.D."/>
            <person name="Smith H.O."/>
            <person name="Broder S."/>
            <person name="Gardner M.J."/>
            <person name="Fraser C.M."/>
            <person name="Birney E."/>
            <person name="Bork P."/>
            <person name="Brey P.T."/>
            <person name="Venter J.C."/>
            <person name="Weissenbach J."/>
            <person name="Kafatos F.C."/>
            <person name="Collins F.H."/>
            <person name="Hoffman S.L."/>
        </authorList>
    </citation>
    <scope>NUCLEOTIDE SEQUENCE [LARGE SCALE GENOMIC DNA]</scope>
    <source>
        <strain evidence="11">PEST</strain>
    </source>
</reference>
<reference evidence="11" key="5">
    <citation type="submission" date="2011-05" db="EMBL/GenBank/DDBJ databases">
        <authorList>
            <consortium name="VectorBase"/>
        </authorList>
    </citation>
    <scope>NUCLEOTIDE SEQUENCE</scope>
    <source>
        <strain evidence="11">PEST</strain>
    </source>
</reference>
<dbReference type="GO" id="GO:0034501">
    <property type="term" value="P:protein localization to kinetochore"/>
    <property type="evidence" value="ECO:0007669"/>
    <property type="project" value="UniProtKB-UniRule"/>
</dbReference>
<evidence type="ECO:0000256" key="6">
    <source>
        <dbReference type="ARBA" id="ARBA00022838"/>
    </source>
</evidence>
<keyword evidence="6 9" id="KW-0995">Kinetochore</keyword>
<keyword evidence="7 9" id="KW-0131">Cell cycle</keyword>
<reference evidence="11" key="4">
    <citation type="journal article" date="2007" name="Genome Biol.">
        <title>Update of the Anopheles gambiae PEST genome assembly.</title>
        <authorList>
            <person name="Sharakhova M.V."/>
            <person name="Hammond M.P."/>
            <person name="Lobo N.F."/>
            <person name="Krzywinski J."/>
            <person name="Unger M.F."/>
            <person name="Hillenmeyer M.E."/>
            <person name="Bruggner R.V."/>
            <person name="Birney E."/>
            <person name="Collins F.H."/>
        </authorList>
    </citation>
    <scope>NUCLEOTIDE SEQUENCE</scope>
    <source>
        <strain evidence="11">PEST</strain>
    </source>
</reference>
<comment type="subunit">
    <text evidence="9">Component of the RZZ complex.</text>
</comment>
<dbReference type="InParanoid" id="Q7Q8B5"/>
<dbReference type="PANTHER" id="PTHR15995:SF1">
    <property type="entry name" value="PROTEIN ZWILCH HOMOLOG"/>
    <property type="match status" value="1"/>
</dbReference>
<dbReference type="InterPro" id="IPR018630">
    <property type="entry name" value="Zwilch"/>
</dbReference>
<dbReference type="AlphaFoldDB" id="Q7Q8B5"/>
<dbReference type="PaxDb" id="7165-AGAP008706-PA"/>
<dbReference type="PANTHER" id="PTHR15995">
    <property type="entry name" value="PROTEIN ZWILCH HOMOLOG"/>
    <property type="match status" value="1"/>
</dbReference>
<evidence type="ECO:0000256" key="9">
    <source>
        <dbReference type="RuleBase" id="RU369076"/>
    </source>
</evidence>
<proteinExistence type="inferred from homology"/>
<gene>
    <name evidence="11" type="ORF">AgaP_AGAP008706</name>
</gene>
<evidence type="ECO:0000256" key="2">
    <source>
        <dbReference type="ARBA" id="ARBA00009062"/>
    </source>
</evidence>
<dbReference type="VEuPathDB" id="VectorBase:AGAP008706"/>
<dbReference type="GO" id="GO:1990423">
    <property type="term" value="C:RZZ complex"/>
    <property type="evidence" value="ECO:0007669"/>
    <property type="project" value="UniProtKB-UniRule"/>
</dbReference>
<keyword evidence="5 9" id="KW-0498">Mitosis</keyword>
<protein>
    <recommendedName>
        <fullName evidence="9">Protein zwilch</fullName>
    </recommendedName>
</protein>
<reference evidence="11" key="2">
    <citation type="submission" date="2002-03" db="EMBL/GenBank/DDBJ databases">
        <authorList>
            <consortium name="The Anopheles Genome Sequencing Consortium"/>
        </authorList>
    </citation>
    <scope>NUCLEOTIDE SEQUENCE</scope>
    <source>
        <strain evidence="11">PEST</strain>
    </source>
</reference>